<dbReference type="EMBL" id="KN402080">
    <property type="protein sequence ID" value="KHG14683.1"/>
    <property type="molecule type" value="Genomic_DNA"/>
</dbReference>
<dbReference type="AlphaFoldDB" id="A0A0B0NJG2"/>
<gene>
    <name evidence="1" type="ORF">F383_18649</name>
</gene>
<name>A0A0B0NJG2_GOSAR</name>
<evidence type="ECO:0000313" key="2">
    <source>
        <dbReference type="Proteomes" id="UP000032142"/>
    </source>
</evidence>
<proteinExistence type="predicted"/>
<accession>A0A0B0NJG2</accession>
<dbReference type="Proteomes" id="UP000032142">
    <property type="component" value="Unassembled WGS sequence"/>
</dbReference>
<evidence type="ECO:0000313" key="1">
    <source>
        <dbReference type="EMBL" id="KHG14683.1"/>
    </source>
</evidence>
<reference evidence="2" key="1">
    <citation type="submission" date="2014-09" db="EMBL/GenBank/DDBJ databases">
        <authorList>
            <person name="Mudge J."/>
            <person name="Ramaraj T."/>
            <person name="Lindquist I.E."/>
            <person name="Bharti A.K."/>
            <person name="Sundararajan A."/>
            <person name="Cameron C.T."/>
            <person name="Woodward J.E."/>
            <person name="May G.D."/>
            <person name="Brubaker C."/>
            <person name="Broadhvest J."/>
            <person name="Wilkins T.A."/>
        </authorList>
    </citation>
    <scope>NUCLEOTIDE SEQUENCE</scope>
    <source>
        <strain evidence="2">cv. AKA8401</strain>
    </source>
</reference>
<organism evidence="1 2">
    <name type="scientific">Gossypium arboreum</name>
    <name type="common">Tree cotton</name>
    <name type="synonym">Gossypium nanking</name>
    <dbReference type="NCBI Taxonomy" id="29729"/>
    <lineage>
        <taxon>Eukaryota</taxon>
        <taxon>Viridiplantae</taxon>
        <taxon>Streptophyta</taxon>
        <taxon>Embryophyta</taxon>
        <taxon>Tracheophyta</taxon>
        <taxon>Spermatophyta</taxon>
        <taxon>Magnoliopsida</taxon>
        <taxon>eudicotyledons</taxon>
        <taxon>Gunneridae</taxon>
        <taxon>Pentapetalae</taxon>
        <taxon>rosids</taxon>
        <taxon>malvids</taxon>
        <taxon>Malvales</taxon>
        <taxon>Malvaceae</taxon>
        <taxon>Malvoideae</taxon>
        <taxon>Gossypium</taxon>
    </lineage>
</organism>
<protein>
    <submittedName>
        <fullName evidence="1">Uncharacterized protein</fullName>
    </submittedName>
</protein>
<sequence>MSGTWHLYEASCKTIAGLLASI</sequence>
<keyword evidence="2" id="KW-1185">Reference proteome</keyword>